<reference evidence="1" key="1">
    <citation type="submission" date="2022-04" db="EMBL/GenBank/DDBJ databases">
        <title>Carnegiea gigantea Genome sequencing and assembly v2.</title>
        <authorList>
            <person name="Copetti D."/>
            <person name="Sanderson M.J."/>
            <person name="Burquez A."/>
            <person name="Wojciechowski M.F."/>
        </authorList>
    </citation>
    <scope>NUCLEOTIDE SEQUENCE</scope>
    <source>
        <strain evidence="1">SGP5-SGP5p</strain>
        <tissue evidence="1">Aerial part</tissue>
    </source>
</reference>
<evidence type="ECO:0000313" key="2">
    <source>
        <dbReference type="Proteomes" id="UP001153076"/>
    </source>
</evidence>
<dbReference type="AlphaFoldDB" id="A0A9Q1KDF6"/>
<evidence type="ECO:0008006" key="3">
    <source>
        <dbReference type="Google" id="ProtNLM"/>
    </source>
</evidence>
<dbReference type="EMBL" id="JAKOGI010000165">
    <property type="protein sequence ID" value="KAJ8441469.1"/>
    <property type="molecule type" value="Genomic_DNA"/>
</dbReference>
<gene>
    <name evidence="1" type="ORF">Cgig2_008730</name>
</gene>
<proteinExistence type="predicted"/>
<evidence type="ECO:0000313" key="1">
    <source>
        <dbReference type="EMBL" id="KAJ8441469.1"/>
    </source>
</evidence>
<comment type="caution">
    <text evidence="1">The sequence shown here is derived from an EMBL/GenBank/DDBJ whole genome shotgun (WGS) entry which is preliminary data.</text>
</comment>
<accession>A0A9Q1KDF6</accession>
<keyword evidence="2" id="KW-1185">Reference proteome</keyword>
<name>A0A9Q1KDF6_9CARY</name>
<sequence length="269" mass="30990">MAIEKSPGAMYLSKRTSFVVRIYANMINNEIHIMRSGLWTAALRRVAAHRLQSPAAIFSIGELPPPPSSARVVAGIFCPCRSYSHLKLCRRRIFRRPESRRKLREAFSGDFILWLQWMRNMRGGCKKFLAIESKSFDLSVVGTKEDILKISENGRARRFSIWLPEEVVLWLLRAWTRFRKSKSANWCNQMRLGSRIFMLESRSNRAGKYLQLSMIMDGKNSFVILLAGRNEWGWFKMFSPDPETSMGLVQHEGGPCGVLAALQFMSYKE</sequence>
<dbReference type="Proteomes" id="UP001153076">
    <property type="component" value="Unassembled WGS sequence"/>
</dbReference>
<dbReference type="OrthoDB" id="10674366at2759"/>
<organism evidence="1 2">
    <name type="scientific">Carnegiea gigantea</name>
    <dbReference type="NCBI Taxonomy" id="171969"/>
    <lineage>
        <taxon>Eukaryota</taxon>
        <taxon>Viridiplantae</taxon>
        <taxon>Streptophyta</taxon>
        <taxon>Embryophyta</taxon>
        <taxon>Tracheophyta</taxon>
        <taxon>Spermatophyta</taxon>
        <taxon>Magnoliopsida</taxon>
        <taxon>eudicotyledons</taxon>
        <taxon>Gunneridae</taxon>
        <taxon>Pentapetalae</taxon>
        <taxon>Caryophyllales</taxon>
        <taxon>Cactineae</taxon>
        <taxon>Cactaceae</taxon>
        <taxon>Cactoideae</taxon>
        <taxon>Echinocereeae</taxon>
        <taxon>Carnegiea</taxon>
    </lineage>
</organism>
<protein>
    <recommendedName>
        <fullName evidence="3">Deubiquitinating enzyme MINDY-3/4 conserved domain-containing protein</fullName>
    </recommendedName>
</protein>